<accession>A0A9W7XKU7</accession>
<feature type="region of interest" description="Disordered" evidence="7">
    <location>
        <begin position="1"/>
        <end position="142"/>
    </location>
</feature>
<dbReference type="GO" id="GO:0034462">
    <property type="term" value="P:small-subunit processome assembly"/>
    <property type="evidence" value="ECO:0007669"/>
    <property type="project" value="TreeGrafter"/>
</dbReference>
<feature type="compositionally biased region" description="Acidic residues" evidence="7">
    <location>
        <begin position="74"/>
        <end position="91"/>
    </location>
</feature>
<comment type="similarity">
    <text evidence="2">Belongs to the ESF2/ABP1 family.</text>
</comment>
<evidence type="ECO:0000256" key="5">
    <source>
        <dbReference type="ARBA" id="ARBA00032634"/>
    </source>
</evidence>
<comment type="caution">
    <text evidence="8">The sequence shown here is derived from an EMBL/GenBank/DDBJ whole genome shotgun (WGS) entry which is preliminary data.</text>
</comment>
<dbReference type="EMBL" id="JANBOH010000142">
    <property type="protein sequence ID" value="KAJ1644790.1"/>
    <property type="molecule type" value="Genomic_DNA"/>
</dbReference>
<keyword evidence="6" id="KW-0175">Coiled coil</keyword>
<feature type="coiled-coil region" evidence="6">
    <location>
        <begin position="272"/>
        <end position="299"/>
    </location>
</feature>
<dbReference type="PANTHER" id="PTHR12311">
    <property type="entry name" value="ACTIVATOR OF BASAL TRANSCRIPTION 1"/>
    <property type="match status" value="1"/>
</dbReference>
<protein>
    <recommendedName>
        <fullName evidence="5">18S rRNA factor 2</fullName>
    </recommendedName>
</protein>
<keyword evidence="9" id="KW-1185">Reference proteome</keyword>
<dbReference type="PANTHER" id="PTHR12311:SF7">
    <property type="entry name" value="ACTIVATOR OF BASAL TRANSCRIPTION 1"/>
    <property type="match status" value="1"/>
</dbReference>
<dbReference type="AlphaFoldDB" id="A0A9W7XKU7"/>
<comment type="subcellular location">
    <subcellularLocation>
        <location evidence="1">Nucleus</location>
        <location evidence="1">Nucleolus</location>
    </subcellularLocation>
</comment>
<evidence type="ECO:0000313" key="9">
    <source>
        <dbReference type="Proteomes" id="UP001145021"/>
    </source>
</evidence>
<dbReference type="Gene3D" id="3.30.70.330">
    <property type="match status" value="1"/>
</dbReference>
<gene>
    <name evidence="8" type="primary">ESF2</name>
    <name evidence="8" type="ORF">LPJ64_003561</name>
</gene>
<evidence type="ECO:0000256" key="6">
    <source>
        <dbReference type="SAM" id="Coils"/>
    </source>
</evidence>
<dbReference type="GO" id="GO:0003723">
    <property type="term" value="F:RNA binding"/>
    <property type="evidence" value="ECO:0007669"/>
    <property type="project" value="UniProtKB-KW"/>
</dbReference>
<evidence type="ECO:0000256" key="4">
    <source>
        <dbReference type="ARBA" id="ARBA00023242"/>
    </source>
</evidence>
<evidence type="ECO:0000256" key="1">
    <source>
        <dbReference type="ARBA" id="ARBA00004604"/>
    </source>
</evidence>
<feature type="compositionally biased region" description="Acidic residues" evidence="7">
    <location>
        <begin position="99"/>
        <end position="115"/>
    </location>
</feature>
<dbReference type="GO" id="GO:0000472">
    <property type="term" value="P:endonucleolytic cleavage to generate mature 5'-end of SSU-rRNA from (SSU-rRNA, 5.8S rRNA, LSU-rRNA)"/>
    <property type="evidence" value="ECO:0007669"/>
    <property type="project" value="TreeGrafter"/>
</dbReference>
<dbReference type="InterPro" id="IPR012677">
    <property type="entry name" value="Nucleotide-bd_a/b_plait_sf"/>
</dbReference>
<organism evidence="8 9">
    <name type="scientific">Coemansia asiatica</name>
    <dbReference type="NCBI Taxonomy" id="1052880"/>
    <lineage>
        <taxon>Eukaryota</taxon>
        <taxon>Fungi</taxon>
        <taxon>Fungi incertae sedis</taxon>
        <taxon>Zoopagomycota</taxon>
        <taxon>Kickxellomycotina</taxon>
        <taxon>Kickxellomycetes</taxon>
        <taxon>Kickxellales</taxon>
        <taxon>Kickxellaceae</taxon>
        <taxon>Coemansia</taxon>
    </lineage>
</organism>
<feature type="compositionally biased region" description="Low complexity" evidence="7">
    <location>
        <begin position="33"/>
        <end position="42"/>
    </location>
</feature>
<feature type="compositionally biased region" description="Acidic residues" evidence="7">
    <location>
        <begin position="43"/>
        <end position="57"/>
    </location>
</feature>
<name>A0A9W7XKU7_9FUNG</name>
<dbReference type="CDD" id="cd12263">
    <property type="entry name" value="RRM_ABT1_like"/>
    <property type="match status" value="1"/>
</dbReference>
<dbReference type="Proteomes" id="UP001145021">
    <property type="component" value="Unassembled WGS sequence"/>
</dbReference>
<sequence>MTSTEDKNKATAQEVEPSPTDNSHRDTGLSGFSDSNSNSDLNSDSEEEEDDEEEEEELGRSSMIRPRQARNADDSSDSDDSDGSGYDEDDLNNQGNESNDIDIEDNDEDEDEDFFVGDMNTSDRDTPGETTGKKSKNKALSEKEILRAQKKEKKSGVVYMSRVPPFMKPAKVRHLLEKYAEIGRIYLVEEDDKRRKRRLKSGGNRRKQFVEGWIEFKNKKYAKSVASMLNSTAMGGKKHGFYHDDLWNLKYLPKFKWRHLTEQLASEKAAREQRLQSEISQSRKELEEYMKNVEKAKMLSGMKAKKEAQAKKGLDVAPMRDRSRNVWQRDVIIHSTGHAADALHKGKSKNSSSNNRGDNDDDQGDNSRGNGRGSDNKRRKTMANVLDQIF</sequence>
<evidence type="ECO:0000256" key="2">
    <source>
        <dbReference type="ARBA" id="ARBA00005819"/>
    </source>
</evidence>
<dbReference type="InterPro" id="IPR039119">
    <property type="entry name" value="ABT1/Esf2"/>
</dbReference>
<feature type="region of interest" description="Disordered" evidence="7">
    <location>
        <begin position="338"/>
        <end position="390"/>
    </location>
</feature>
<dbReference type="GO" id="GO:0000480">
    <property type="term" value="P:endonucleolytic cleavage in 5'-ETS of tricistronic rRNA transcript (SSU-rRNA, 5.8S rRNA, LSU-rRNA)"/>
    <property type="evidence" value="ECO:0007669"/>
    <property type="project" value="TreeGrafter"/>
</dbReference>
<dbReference type="GO" id="GO:0000447">
    <property type="term" value="P:endonucleolytic cleavage in ITS1 to separate SSU-rRNA from 5.8S rRNA and LSU-rRNA from tricistronic rRNA transcript (SSU-rRNA, 5.8S rRNA, LSU-rRNA)"/>
    <property type="evidence" value="ECO:0007669"/>
    <property type="project" value="TreeGrafter"/>
</dbReference>
<dbReference type="InterPro" id="IPR035979">
    <property type="entry name" value="RBD_domain_sf"/>
</dbReference>
<dbReference type="SUPFAM" id="SSF54928">
    <property type="entry name" value="RNA-binding domain, RBD"/>
    <property type="match status" value="1"/>
</dbReference>
<evidence type="ECO:0000256" key="3">
    <source>
        <dbReference type="ARBA" id="ARBA00022884"/>
    </source>
</evidence>
<keyword evidence="3" id="KW-0694">RNA-binding</keyword>
<evidence type="ECO:0000256" key="7">
    <source>
        <dbReference type="SAM" id="MobiDB-lite"/>
    </source>
</evidence>
<proteinExistence type="inferred from homology"/>
<reference evidence="8" key="1">
    <citation type="submission" date="2022-07" db="EMBL/GenBank/DDBJ databases">
        <title>Phylogenomic reconstructions and comparative analyses of Kickxellomycotina fungi.</title>
        <authorList>
            <person name="Reynolds N.K."/>
            <person name="Stajich J.E."/>
            <person name="Barry K."/>
            <person name="Grigoriev I.V."/>
            <person name="Crous P."/>
            <person name="Smith M.E."/>
        </authorList>
    </citation>
    <scope>NUCLEOTIDE SEQUENCE</scope>
    <source>
        <strain evidence="8">NBRC 105413</strain>
    </source>
</reference>
<keyword evidence="4" id="KW-0539">Nucleus</keyword>
<dbReference type="InterPro" id="IPR034353">
    <property type="entry name" value="ABT1/ESF2_RRM"/>
</dbReference>
<dbReference type="GO" id="GO:0005730">
    <property type="term" value="C:nucleolus"/>
    <property type="evidence" value="ECO:0007669"/>
    <property type="project" value="UniProtKB-SubCell"/>
</dbReference>
<evidence type="ECO:0000313" key="8">
    <source>
        <dbReference type="EMBL" id="KAJ1644790.1"/>
    </source>
</evidence>